<feature type="region of interest" description="Disordered" evidence="5">
    <location>
        <begin position="165"/>
        <end position="202"/>
    </location>
</feature>
<dbReference type="PANTHER" id="PTHR45093">
    <property type="entry name" value="TRANSCRIPTION ACTIVATOR MSS11"/>
    <property type="match status" value="1"/>
</dbReference>
<comment type="subcellular location">
    <subcellularLocation>
        <location evidence="1">Nucleus</location>
    </subcellularLocation>
</comment>
<feature type="compositionally biased region" description="Low complexity" evidence="5">
    <location>
        <begin position="16"/>
        <end position="39"/>
    </location>
</feature>
<feature type="region of interest" description="Disordered" evidence="5">
    <location>
        <begin position="266"/>
        <end position="377"/>
    </location>
</feature>
<gene>
    <name evidence="6" type="ORF">CTheo_2621</name>
</gene>
<evidence type="ECO:0000256" key="3">
    <source>
        <dbReference type="ARBA" id="ARBA00023163"/>
    </source>
</evidence>
<feature type="compositionally biased region" description="Low complexity" evidence="5">
    <location>
        <begin position="584"/>
        <end position="606"/>
    </location>
</feature>
<keyword evidence="7" id="KW-1185">Reference proteome</keyword>
<sequence length="831" mass="88153">MAPSMASQHVESPHQTAGPSTVGSSTTSPTGTHSTEATTVGPKQRSWDEDKFLNLYILDYCRRRKFDDTASAFEREAHIPPGSKTKFDAPQGLLFEWVVSLFCGASDRRRWWIVFWETFNSQIAHLAQPGHNDSGQVYVNTMARLKKLAMHEKDESNRARAMSMGTPAMSMGTPAMAAPSTTTSTMSTPAMASMPNPRPQSQASARIQPMSQGARPIPANMAMHNMTPPAHVASTRSPTPPPSFSQQPFGFQSQFPPNQPFEQFPSGNPQFARQTQPFSPSAPSFPNGQSQFPPNSAFAAATAPPGGGAFPPGDFQPASGPPFERAMPDWGQRPPPMAQGQVDQMRDANRRSDTWEDGRRPAMPKMMPQGPGAPMQHPDMQARHPANMPIRYMPQHGPAGPPHMMAPNMAGPSMGHGNIPMGGPGQMGPQQMNQPEPKPGSRSVTPQTQQQQAWSPGDQASMNMRRSAIAAQGGQMGPSGMQARSFNMPLGAGQKRPGSPPPPPTTNLGNSPPDAKRPRPNDPGPGVLVDSRAGVDGRPTSSKGGMPFSGPQPGQGQPGMHGQPGMQGPGMQNPGMQGPGMQGPGMQNPGMQPGMMNGQPNPQQQQRLRYSQGIGQEMRSNILNKGVQPPPFGKGAQANGFPVGPGPPRGPRPPDAPSPASGDAPPPTRQLINVKGPPGTMGPPASPSLTHRNVGGVKKSESANSSPALPPSTMPNGMADRSQTPQQPGQLPMPGKGQGAPPSPMPGPATRPHSAQPMNPGQGPSMPMPPSQSSSNGMVPFKTSFNQEFDFEPEIDFGQLTSEFFPDSMDQILNMGSLNEWPNDDSALPTD</sequence>
<feature type="compositionally biased region" description="Pro residues" evidence="5">
    <location>
        <begin position="644"/>
        <end position="657"/>
    </location>
</feature>
<name>A0A5N5QQ48_9AGAM</name>
<feature type="region of interest" description="Disordered" evidence="5">
    <location>
        <begin position="1"/>
        <end position="43"/>
    </location>
</feature>
<feature type="compositionally biased region" description="Polar residues" evidence="5">
    <location>
        <begin position="267"/>
        <end position="291"/>
    </location>
</feature>
<dbReference type="Proteomes" id="UP000383932">
    <property type="component" value="Unassembled WGS sequence"/>
</dbReference>
<accession>A0A5N5QQ48</accession>
<feature type="region of interest" description="Disordered" evidence="5">
    <location>
        <begin position="396"/>
        <end position="781"/>
    </location>
</feature>
<dbReference type="GO" id="GO:0005634">
    <property type="term" value="C:nucleus"/>
    <property type="evidence" value="ECO:0007669"/>
    <property type="project" value="UniProtKB-SubCell"/>
</dbReference>
<evidence type="ECO:0000313" key="6">
    <source>
        <dbReference type="EMBL" id="KAB5593895.1"/>
    </source>
</evidence>
<feature type="compositionally biased region" description="Low complexity" evidence="5">
    <location>
        <begin position="173"/>
        <end position="195"/>
    </location>
</feature>
<evidence type="ECO:0000256" key="4">
    <source>
        <dbReference type="ARBA" id="ARBA00023242"/>
    </source>
</evidence>
<proteinExistence type="predicted"/>
<dbReference type="Pfam" id="PF08513">
    <property type="entry name" value="LisH"/>
    <property type="match status" value="1"/>
</dbReference>
<keyword evidence="4" id="KW-0539">Nucleus</keyword>
<reference evidence="6 7" key="1">
    <citation type="journal article" date="2019" name="Fungal Biol. Biotechnol.">
        <title>Draft genome sequence of fastidious pathogen Ceratobasidium theobromae, which causes vascular-streak dieback in Theobroma cacao.</title>
        <authorList>
            <person name="Ali S.S."/>
            <person name="Asman A."/>
            <person name="Shao J."/>
            <person name="Firmansyah A.P."/>
            <person name="Susilo A.W."/>
            <person name="Rosmana A."/>
            <person name="McMahon P."/>
            <person name="Junaid M."/>
            <person name="Guest D."/>
            <person name="Kheng T.Y."/>
            <person name="Meinhardt L.W."/>
            <person name="Bailey B.A."/>
        </authorList>
    </citation>
    <scope>NUCLEOTIDE SEQUENCE [LARGE SCALE GENOMIC DNA]</scope>
    <source>
        <strain evidence="6 7">CT2</strain>
    </source>
</reference>
<dbReference type="SMART" id="SM00667">
    <property type="entry name" value="LisH"/>
    <property type="match status" value="1"/>
</dbReference>
<evidence type="ECO:0000256" key="1">
    <source>
        <dbReference type="ARBA" id="ARBA00004123"/>
    </source>
</evidence>
<comment type="caution">
    <text evidence="6">The sequence shown here is derived from an EMBL/GenBank/DDBJ whole genome shotgun (WGS) entry which is preliminary data.</text>
</comment>
<feature type="compositionally biased region" description="Polar residues" evidence="5">
    <location>
        <begin position="1"/>
        <end position="15"/>
    </location>
</feature>
<organism evidence="6 7">
    <name type="scientific">Ceratobasidium theobromae</name>
    <dbReference type="NCBI Taxonomy" id="1582974"/>
    <lineage>
        <taxon>Eukaryota</taxon>
        <taxon>Fungi</taxon>
        <taxon>Dikarya</taxon>
        <taxon>Basidiomycota</taxon>
        <taxon>Agaricomycotina</taxon>
        <taxon>Agaricomycetes</taxon>
        <taxon>Cantharellales</taxon>
        <taxon>Ceratobasidiaceae</taxon>
        <taxon>Ceratobasidium</taxon>
    </lineage>
</organism>
<dbReference type="PROSITE" id="PS50896">
    <property type="entry name" value="LISH"/>
    <property type="match status" value="1"/>
</dbReference>
<dbReference type="EMBL" id="SSOP01000028">
    <property type="protein sequence ID" value="KAB5593895.1"/>
    <property type="molecule type" value="Genomic_DNA"/>
</dbReference>
<evidence type="ECO:0000256" key="2">
    <source>
        <dbReference type="ARBA" id="ARBA00023015"/>
    </source>
</evidence>
<evidence type="ECO:0000256" key="5">
    <source>
        <dbReference type="SAM" id="MobiDB-lite"/>
    </source>
</evidence>
<keyword evidence="2" id="KW-0805">Transcription regulation</keyword>
<feature type="compositionally biased region" description="Low complexity" evidence="5">
    <location>
        <begin position="544"/>
        <end position="576"/>
    </location>
</feature>
<feature type="compositionally biased region" description="Basic and acidic residues" evidence="5">
    <location>
        <begin position="344"/>
        <end position="360"/>
    </location>
</feature>
<dbReference type="PANTHER" id="PTHR45093:SF2">
    <property type="entry name" value="LISH DOMAIN-CONTAINING PROTEIN"/>
    <property type="match status" value="1"/>
</dbReference>
<dbReference type="OrthoDB" id="5600002at2759"/>
<keyword evidence="3" id="KW-0804">Transcription</keyword>
<dbReference type="InterPro" id="IPR006594">
    <property type="entry name" value="LisH"/>
</dbReference>
<dbReference type="AlphaFoldDB" id="A0A5N5QQ48"/>
<feature type="compositionally biased region" description="Polar residues" evidence="5">
    <location>
        <begin position="442"/>
        <end position="464"/>
    </location>
</feature>
<feature type="compositionally biased region" description="Low complexity" evidence="5">
    <location>
        <begin position="756"/>
        <end position="778"/>
    </location>
</feature>
<protein>
    <submittedName>
        <fullName evidence="6">Basic proline-rich protein</fullName>
    </submittedName>
</protein>
<feature type="compositionally biased region" description="Low complexity" evidence="5">
    <location>
        <begin position="292"/>
        <end position="304"/>
    </location>
</feature>
<evidence type="ECO:0000313" key="7">
    <source>
        <dbReference type="Proteomes" id="UP000383932"/>
    </source>
</evidence>